<accession>A0A177FFZ5</accession>
<dbReference type="OrthoDB" id="4140820at2759"/>
<feature type="region of interest" description="Disordered" evidence="1">
    <location>
        <begin position="108"/>
        <end position="127"/>
    </location>
</feature>
<dbReference type="RefSeq" id="XP_022515080.1">
    <property type="nucleotide sequence ID" value="XM_022652724.1"/>
</dbReference>
<dbReference type="Proteomes" id="UP000077002">
    <property type="component" value="Unassembled WGS sequence"/>
</dbReference>
<sequence>MFSTRRPVRPNHFHDLTDFIESTDTSSAGGELRTTWASGHEERLTPGTIIHIKDKLANSRINDTVMLVLRRSTDTQSSLTCLSFCAHHGRKLSTLYNTHRLVLPKVLDTTPSQQETPARTNSTDGGPTLRGAEVELYINGFRLKQGLTLNCEELWHVEREVDVAVLGEVTASSFKEVVAHVKQLFCDSLEQAVKEVESLFPAPASSTTKSKTNTPVKARGFMTSRACDPAGALDYRLSVEIGAYSYIGSKKGQLNPQLVVPES</sequence>
<evidence type="ECO:0000256" key="1">
    <source>
        <dbReference type="SAM" id="MobiDB-lite"/>
    </source>
</evidence>
<dbReference type="AlphaFoldDB" id="A0A177FFZ5"/>
<evidence type="ECO:0000313" key="2">
    <source>
        <dbReference type="EMBL" id="OAG43128.1"/>
    </source>
</evidence>
<name>A0A177FFZ5_9EURO</name>
<feature type="compositionally biased region" description="Polar residues" evidence="1">
    <location>
        <begin position="109"/>
        <end position="125"/>
    </location>
</feature>
<proteinExistence type="predicted"/>
<organism evidence="2 3">
    <name type="scientific">Fonsecaea monophora</name>
    <dbReference type="NCBI Taxonomy" id="254056"/>
    <lineage>
        <taxon>Eukaryota</taxon>
        <taxon>Fungi</taxon>
        <taxon>Dikarya</taxon>
        <taxon>Ascomycota</taxon>
        <taxon>Pezizomycotina</taxon>
        <taxon>Eurotiomycetes</taxon>
        <taxon>Chaetothyriomycetidae</taxon>
        <taxon>Chaetothyriales</taxon>
        <taxon>Herpotrichiellaceae</taxon>
        <taxon>Fonsecaea</taxon>
    </lineage>
</organism>
<dbReference type="GeneID" id="34597921"/>
<keyword evidence="3" id="KW-1185">Reference proteome</keyword>
<comment type="caution">
    <text evidence="2">The sequence shown here is derived from an EMBL/GenBank/DDBJ whole genome shotgun (WGS) entry which is preliminary data.</text>
</comment>
<gene>
    <name evidence="2" type="ORF">AYO21_02747</name>
</gene>
<reference evidence="2 3" key="1">
    <citation type="submission" date="2016-03" db="EMBL/GenBank/DDBJ databases">
        <title>Draft genome sequence of the Fonsecaea monophora CBS 269.37.</title>
        <authorList>
            <person name="Bombassaro A."/>
            <person name="Vinicius W.A."/>
            <person name="De Hoog S."/>
            <person name="Sun J."/>
            <person name="Souza E.M."/>
            <person name="Raittz R.T."/>
            <person name="Costa F."/>
            <person name="Leao A.C."/>
            <person name="Tadra-Sfeir M.Z."/>
            <person name="Baura V."/>
            <person name="Balsanelli E."/>
            <person name="Pedrosa F.O."/>
            <person name="Moreno L.F."/>
            <person name="Steffens M.B."/>
            <person name="Xi L."/>
            <person name="Bocca A.L."/>
            <person name="Felipe M.S."/>
            <person name="Teixeira M."/>
            <person name="Telles Filho F.Q."/>
            <person name="Azevedo C.M."/>
            <person name="Gomes R."/>
            <person name="Vicente V.A."/>
        </authorList>
    </citation>
    <scope>NUCLEOTIDE SEQUENCE [LARGE SCALE GENOMIC DNA]</scope>
    <source>
        <strain evidence="2 3">CBS 269.37</strain>
    </source>
</reference>
<dbReference type="EMBL" id="LVKK01000012">
    <property type="protein sequence ID" value="OAG43128.1"/>
    <property type="molecule type" value="Genomic_DNA"/>
</dbReference>
<evidence type="ECO:0000313" key="3">
    <source>
        <dbReference type="Proteomes" id="UP000077002"/>
    </source>
</evidence>
<protein>
    <submittedName>
        <fullName evidence="2">Uncharacterized protein</fullName>
    </submittedName>
</protein>